<reference evidence="1" key="1">
    <citation type="submission" date="2020-05" db="UniProtKB">
        <authorList>
            <consortium name="EnsemblMetazoa"/>
        </authorList>
    </citation>
    <scope>IDENTIFICATION</scope>
    <source>
        <strain evidence="1">TTRI</strain>
    </source>
</reference>
<protein>
    <submittedName>
        <fullName evidence="1">Uncharacterized protein</fullName>
    </submittedName>
</protein>
<organism evidence="1 2">
    <name type="scientific">Glossina austeni</name>
    <name type="common">Savannah tsetse fly</name>
    <dbReference type="NCBI Taxonomy" id="7395"/>
    <lineage>
        <taxon>Eukaryota</taxon>
        <taxon>Metazoa</taxon>
        <taxon>Ecdysozoa</taxon>
        <taxon>Arthropoda</taxon>
        <taxon>Hexapoda</taxon>
        <taxon>Insecta</taxon>
        <taxon>Pterygota</taxon>
        <taxon>Neoptera</taxon>
        <taxon>Endopterygota</taxon>
        <taxon>Diptera</taxon>
        <taxon>Brachycera</taxon>
        <taxon>Muscomorpha</taxon>
        <taxon>Hippoboscoidea</taxon>
        <taxon>Glossinidae</taxon>
        <taxon>Glossina</taxon>
    </lineage>
</organism>
<keyword evidence="2" id="KW-1185">Reference proteome</keyword>
<proteinExistence type="predicted"/>
<dbReference type="EnsemblMetazoa" id="GAUT032788-RA">
    <property type="protein sequence ID" value="GAUT032788-PA"/>
    <property type="gene ID" value="GAUT032788"/>
</dbReference>
<dbReference type="VEuPathDB" id="VectorBase:GAUT032788"/>
<accession>A0A1A9VCD7</accession>
<sequence>MQRSIYTLSKSLWNNFGYVSKDATLKSKASTRSGHALQNKNHSNRNSVEIYTHQPIRRRVKEKTVNVERVPDKKQNFTSKISIVSKPNSTIKHRSKTVKSKDFIKENIANVAKKSNQIKDISNISISSIVQCKSRNSVKENIVNAAKQSSKIEGKGRISKRSADRVTKTEATISQRGNMGQNRKKLIHEIPICSSTELHFASGIMGIMSHFFLTLASCPSSPSCLVYSNPKALYQYYKNEWNYFRENIPGERESQKFPPSTCINENIETWIGRQNRRTVRQQALKDLDTSSPRPTSITRVRKLANADPVSLYEYYRNEWNYFRQQIPGEGRRMQWHTNLLNQ</sequence>
<evidence type="ECO:0000313" key="1">
    <source>
        <dbReference type="EnsemblMetazoa" id="GAUT032788-PA"/>
    </source>
</evidence>
<name>A0A1A9VCD7_GLOAU</name>
<evidence type="ECO:0000313" key="2">
    <source>
        <dbReference type="Proteomes" id="UP000078200"/>
    </source>
</evidence>
<dbReference type="AlphaFoldDB" id="A0A1A9VCD7"/>
<dbReference type="Proteomes" id="UP000078200">
    <property type="component" value="Unassembled WGS sequence"/>
</dbReference>